<keyword evidence="2 4" id="KW-0472">Membrane</keyword>
<dbReference type="GO" id="GO:0016020">
    <property type="term" value="C:membrane"/>
    <property type="evidence" value="ECO:0007669"/>
    <property type="project" value="UniProtKB-SubCell"/>
</dbReference>
<keyword evidence="6" id="KW-1185">Reference proteome</keyword>
<dbReference type="PANTHER" id="PTHR37042:SF4">
    <property type="entry name" value="OUTER MEMBRANE PROTEIN RV1973"/>
    <property type="match status" value="1"/>
</dbReference>
<evidence type="ECO:0000256" key="2">
    <source>
        <dbReference type="ARBA" id="ARBA00023136"/>
    </source>
</evidence>
<evidence type="ECO:0000256" key="1">
    <source>
        <dbReference type="ARBA" id="ARBA00004370"/>
    </source>
</evidence>
<dbReference type="Proteomes" id="UP000467252">
    <property type="component" value="Chromosome"/>
</dbReference>
<keyword evidence="4" id="KW-1133">Transmembrane helix</keyword>
<dbReference type="EMBL" id="AP022599">
    <property type="protein sequence ID" value="BBY82835.1"/>
    <property type="molecule type" value="Genomic_DNA"/>
</dbReference>
<comment type="subcellular location">
    <subcellularLocation>
        <location evidence="1">Membrane</location>
    </subcellularLocation>
</comment>
<name>A0A7I7UN43_MYCPV</name>
<feature type="compositionally biased region" description="Low complexity" evidence="3">
    <location>
        <begin position="42"/>
        <end position="61"/>
    </location>
</feature>
<protein>
    <recommendedName>
        <fullName evidence="7">Mce associated membrane protein</fullName>
    </recommendedName>
</protein>
<keyword evidence="4" id="KW-0812">Transmembrane</keyword>
<evidence type="ECO:0008006" key="7">
    <source>
        <dbReference type="Google" id="ProtNLM"/>
    </source>
</evidence>
<evidence type="ECO:0000313" key="5">
    <source>
        <dbReference type="EMBL" id="BBY82835.1"/>
    </source>
</evidence>
<evidence type="ECO:0000256" key="3">
    <source>
        <dbReference type="SAM" id="MobiDB-lite"/>
    </source>
</evidence>
<evidence type="ECO:0000313" key="6">
    <source>
        <dbReference type="Proteomes" id="UP000467252"/>
    </source>
</evidence>
<reference evidence="5 6" key="1">
    <citation type="journal article" date="2019" name="Emerg. Microbes Infect.">
        <title>Comprehensive subspecies identification of 175 nontuberculous mycobacteria species based on 7547 genomic profiles.</title>
        <authorList>
            <person name="Matsumoto Y."/>
            <person name="Kinjo T."/>
            <person name="Motooka D."/>
            <person name="Nabeya D."/>
            <person name="Jung N."/>
            <person name="Uechi K."/>
            <person name="Horii T."/>
            <person name="Iida T."/>
            <person name="Fujita J."/>
            <person name="Nakamura S."/>
        </authorList>
    </citation>
    <scope>NUCLEOTIDE SEQUENCE [LARGE SCALE GENOMIC DNA]</scope>
    <source>
        <strain evidence="5 6">JCM 6370</strain>
    </source>
</reference>
<dbReference type="AlphaFoldDB" id="A0A7I7UN43"/>
<sequence length="293" mass="31256">MVQGRDKEVAVPSFRRRASAGDTERVDKTPKTPADAAETSNALALAEAEAQAAEAEAAAEAARARARALRLRREAEEAEKAEKAAARTRDDEPDGDVDAGEDTAETTEAAETTAAVSEDAGEEPPAGPGRRWGRILKAVAMSLAILCTGALLAASGYMVWQDRKATDQEKLEAEFAAAGRQSVVTLMSLDFNNAEADVQRIIDNSTGQFRTDFEGQAQDFVQVAKDSKVVTDVTVNSTAVEKMTSDTAVVLVAATSRVTNAAGAQQEPRAWRLSVDLQRDGDQIKMSKVEFVP</sequence>
<organism evidence="5 6">
    <name type="scientific">Mycolicibacterium pulveris</name>
    <name type="common">Mycobacterium pulveris</name>
    <dbReference type="NCBI Taxonomy" id="36813"/>
    <lineage>
        <taxon>Bacteria</taxon>
        <taxon>Bacillati</taxon>
        <taxon>Actinomycetota</taxon>
        <taxon>Actinomycetes</taxon>
        <taxon>Mycobacteriales</taxon>
        <taxon>Mycobacteriaceae</taxon>
        <taxon>Mycolicibacterium</taxon>
    </lineage>
</organism>
<feature type="compositionally biased region" description="Acidic residues" evidence="3">
    <location>
        <begin position="91"/>
        <end position="105"/>
    </location>
</feature>
<feature type="region of interest" description="Disordered" evidence="3">
    <location>
        <begin position="1"/>
        <end position="130"/>
    </location>
</feature>
<feature type="compositionally biased region" description="Basic and acidic residues" evidence="3">
    <location>
        <begin position="71"/>
        <end position="90"/>
    </location>
</feature>
<proteinExistence type="predicted"/>
<feature type="transmembrane region" description="Helical" evidence="4">
    <location>
        <begin position="138"/>
        <end position="160"/>
    </location>
</feature>
<accession>A0A7I7UN43</accession>
<evidence type="ECO:0000256" key="4">
    <source>
        <dbReference type="SAM" id="Phobius"/>
    </source>
</evidence>
<dbReference type="PANTHER" id="PTHR37042">
    <property type="entry name" value="OUTER MEMBRANE PROTEIN RV1973"/>
    <property type="match status" value="1"/>
</dbReference>
<gene>
    <name evidence="5" type="ORF">MPUL_39930</name>
</gene>
<feature type="compositionally biased region" description="Low complexity" evidence="3">
    <location>
        <begin position="106"/>
        <end position="118"/>
    </location>
</feature>